<dbReference type="AlphaFoldDB" id="B9SAH4"/>
<keyword evidence="2" id="KW-1185">Reference proteome</keyword>
<sequence length="75" mass="9057">MEEDCRESLRWCLDDQKASSRDANHLKKQSPRQIRFQILVIRKPSHWRRIQPGVLPRIWILFQKAKLEASLTKQF</sequence>
<evidence type="ECO:0000313" key="2">
    <source>
        <dbReference type="Proteomes" id="UP000008311"/>
    </source>
</evidence>
<protein>
    <submittedName>
        <fullName evidence="1">Uncharacterized protein</fullName>
    </submittedName>
</protein>
<reference evidence="2" key="1">
    <citation type="journal article" date="2010" name="Nat. Biotechnol.">
        <title>Draft genome sequence of the oilseed species Ricinus communis.</title>
        <authorList>
            <person name="Chan A.P."/>
            <person name="Crabtree J."/>
            <person name="Zhao Q."/>
            <person name="Lorenzi H."/>
            <person name="Orvis J."/>
            <person name="Puiu D."/>
            <person name="Melake-Berhan A."/>
            <person name="Jones K.M."/>
            <person name="Redman J."/>
            <person name="Chen G."/>
            <person name="Cahoon E.B."/>
            <person name="Gedil M."/>
            <person name="Stanke M."/>
            <person name="Haas B.J."/>
            <person name="Wortman J.R."/>
            <person name="Fraser-Liggett C.M."/>
            <person name="Ravel J."/>
            <person name="Rabinowicz P.D."/>
        </authorList>
    </citation>
    <scope>NUCLEOTIDE SEQUENCE [LARGE SCALE GENOMIC DNA]</scope>
    <source>
        <strain evidence="2">cv. Hale</strain>
    </source>
</reference>
<dbReference type="InParanoid" id="B9SAH4"/>
<organism evidence="1 2">
    <name type="scientific">Ricinus communis</name>
    <name type="common">Castor bean</name>
    <dbReference type="NCBI Taxonomy" id="3988"/>
    <lineage>
        <taxon>Eukaryota</taxon>
        <taxon>Viridiplantae</taxon>
        <taxon>Streptophyta</taxon>
        <taxon>Embryophyta</taxon>
        <taxon>Tracheophyta</taxon>
        <taxon>Spermatophyta</taxon>
        <taxon>Magnoliopsida</taxon>
        <taxon>eudicotyledons</taxon>
        <taxon>Gunneridae</taxon>
        <taxon>Pentapetalae</taxon>
        <taxon>rosids</taxon>
        <taxon>fabids</taxon>
        <taxon>Malpighiales</taxon>
        <taxon>Euphorbiaceae</taxon>
        <taxon>Acalyphoideae</taxon>
        <taxon>Acalypheae</taxon>
        <taxon>Ricinus</taxon>
    </lineage>
</organism>
<dbReference type="EMBL" id="EQ973904">
    <property type="protein sequence ID" value="EEF39423.1"/>
    <property type="molecule type" value="Genomic_DNA"/>
</dbReference>
<evidence type="ECO:0000313" key="1">
    <source>
        <dbReference type="EMBL" id="EEF39423.1"/>
    </source>
</evidence>
<dbReference type="Proteomes" id="UP000008311">
    <property type="component" value="Unassembled WGS sequence"/>
</dbReference>
<accession>B9SAH4</accession>
<proteinExistence type="predicted"/>
<name>B9SAH4_RICCO</name>
<gene>
    <name evidence="1" type="ORF">RCOM_0586720</name>
</gene>